<dbReference type="PANTHER" id="PTHR30087:SF0">
    <property type="entry name" value="INNER MEMBRANE PROTEIN"/>
    <property type="match status" value="1"/>
</dbReference>
<dbReference type="InterPro" id="IPR013560">
    <property type="entry name" value="DUF1722"/>
</dbReference>
<proteinExistence type="predicted"/>
<evidence type="ECO:0000313" key="2">
    <source>
        <dbReference type="EMBL" id="BBO83903.1"/>
    </source>
</evidence>
<dbReference type="AlphaFoldDB" id="A0A5K7ZUJ3"/>
<reference evidence="2 3" key="1">
    <citation type="submission" date="2019-11" db="EMBL/GenBank/DDBJ databases">
        <title>Comparative genomics of hydrocarbon-degrading Desulfosarcina strains.</title>
        <authorList>
            <person name="Watanabe M."/>
            <person name="Kojima H."/>
            <person name="Fukui M."/>
        </authorList>
    </citation>
    <scope>NUCLEOTIDE SEQUENCE [LARGE SCALE GENOMIC DNA]</scope>
    <source>
        <strain evidence="2 3">28bB2T</strain>
    </source>
</reference>
<organism evidence="2 3">
    <name type="scientific">Desulfosarcina ovata subsp. sediminis</name>
    <dbReference type="NCBI Taxonomy" id="885957"/>
    <lineage>
        <taxon>Bacteria</taxon>
        <taxon>Pseudomonadati</taxon>
        <taxon>Thermodesulfobacteriota</taxon>
        <taxon>Desulfobacteria</taxon>
        <taxon>Desulfobacterales</taxon>
        <taxon>Desulfosarcinaceae</taxon>
        <taxon>Desulfosarcina</taxon>
    </lineage>
</organism>
<dbReference type="EMBL" id="AP021876">
    <property type="protein sequence ID" value="BBO83903.1"/>
    <property type="molecule type" value="Genomic_DNA"/>
</dbReference>
<gene>
    <name evidence="2" type="ORF">DSCO28_44690</name>
</gene>
<dbReference type="Pfam" id="PF08349">
    <property type="entry name" value="DUF1722"/>
    <property type="match status" value="1"/>
</dbReference>
<name>A0A5K7ZUJ3_9BACT</name>
<dbReference type="RefSeq" id="WP_155311465.1">
    <property type="nucleotide sequence ID" value="NZ_AP021876.1"/>
</dbReference>
<evidence type="ECO:0000259" key="1">
    <source>
        <dbReference type="Pfam" id="PF08349"/>
    </source>
</evidence>
<accession>A0A5K7ZUJ3</accession>
<protein>
    <recommendedName>
        <fullName evidence="1">DUF1722 domain-containing protein</fullName>
    </recommendedName>
</protein>
<evidence type="ECO:0000313" key="3">
    <source>
        <dbReference type="Proteomes" id="UP000425960"/>
    </source>
</evidence>
<dbReference type="KEGG" id="dov:DSCO28_44690"/>
<feature type="domain" description="DUF1722" evidence="1">
    <location>
        <begin position="60"/>
        <end position="176"/>
    </location>
</feature>
<dbReference type="Proteomes" id="UP000425960">
    <property type="component" value="Chromosome"/>
</dbReference>
<sequence length="185" mass="21446">MADLIKIGVSTCSKEEEGRLHDPVLRETFIEQVFTLKRWRDALKNRHTIGNLVMFHTREKLLLMAHSPKHYRSMGKLVAEGKSMPPEALYTKYESQLMEALHLKATAAKQTNVLMHILGYFKKALSADEKQEVLEMIENYRQGAVPLIVPVTLLNHFVRKYRQPYLAQQTYLTPHPLDLQLRNHA</sequence>
<dbReference type="PANTHER" id="PTHR30087">
    <property type="entry name" value="INNER MEMBRANE PROTEIN"/>
    <property type="match status" value="1"/>
</dbReference>